<evidence type="ECO:0000256" key="5">
    <source>
        <dbReference type="ARBA" id="ARBA00022692"/>
    </source>
</evidence>
<dbReference type="PANTHER" id="PTHR21716">
    <property type="entry name" value="TRANSMEMBRANE PROTEIN"/>
    <property type="match status" value="1"/>
</dbReference>
<dbReference type="EMBL" id="CP110615">
    <property type="protein sequence ID" value="UZJ24813.1"/>
    <property type="molecule type" value="Genomic_DNA"/>
</dbReference>
<evidence type="ECO:0000256" key="3">
    <source>
        <dbReference type="ARBA" id="ARBA00022448"/>
    </source>
</evidence>
<feature type="transmembrane region" description="Helical" evidence="8">
    <location>
        <begin position="319"/>
        <end position="347"/>
    </location>
</feature>
<accession>A0ABY6NZV1</accession>
<feature type="transmembrane region" description="Helical" evidence="8">
    <location>
        <begin position="251"/>
        <end position="275"/>
    </location>
</feature>
<comment type="similarity">
    <text evidence="2">Belongs to the autoinducer-2 exporter (AI-2E) (TC 2.A.86) family.</text>
</comment>
<organism evidence="9 10">
    <name type="scientific">Rhodococcus antarcticus</name>
    <dbReference type="NCBI Taxonomy" id="2987751"/>
    <lineage>
        <taxon>Bacteria</taxon>
        <taxon>Bacillati</taxon>
        <taxon>Actinomycetota</taxon>
        <taxon>Actinomycetes</taxon>
        <taxon>Mycobacteriales</taxon>
        <taxon>Nocardiaceae</taxon>
        <taxon>Rhodococcus</taxon>
    </lineage>
</organism>
<proteinExistence type="inferred from homology"/>
<keyword evidence="6 8" id="KW-1133">Transmembrane helix</keyword>
<gene>
    <name evidence="9" type="ORF">RHODO2019_17175</name>
</gene>
<keyword evidence="4" id="KW-1003">Cell membrane</keyword>
<dbReference type="Pfam" id="PF01594">
    <property type="entry name" value="AI-2E_transport"/>
    <property type="match status" value="1"/>
</dbReference>
<evidence type="ECO:0000256" key="1">
    <source>
        <dbReference type="ARBA" id="ARBA00004651"/>
    </source>
</evidence>
<dbReference type="InterPro" id="IPR002549">
    <property type="entry name" value="AI-2E-like"/>
</dbReference>
<evidence type="ECO:0000256" key="2">
    <source>
        <dbReference type="ARBA" id="ARBA00009773"/>
    </source>
</evidence>
<evidence type="ECO:0000256" key="6">
    <source>
        <dbReference type="ARBA" id="ARBA00022989"/>
    </source>
</evidence>
<dbReference type="Proteomes" id="UP001164965">
    <property type="component" value="Chromosome"/>
</dbReference>
<sequence length="370" mass="37491">MSDEPGSPRPDRAAVLGSGGAWLATWSLRLVLVAAAAAVVGLVVGQLWVVVLPAVLGVVLATVLAPPTAWLRRHRVPAGAAAAITTLGFVAALVGLVLGVAPSVVGQVGDIADQASGGLSQVRDYLTGPPLNLGSEQITAAVDTLTNRLQSSASVIAGGVFTGVSVVTSALVTAVLVLLLGFYFAKDGDRFLPWVQRVAGDRVGGHVAEVGRRGWTVLSGFIRTQALVSLIDGTFIGLGLVVLGVPLALPLAVLTFILSFIPIIGAVVAGALAVLVALVTNGFTTALLALAVVLLVQQVEGNVLQPVLQSRSLRLHPAVVLLAVTGGGSLFGIVGAFLAVPVVAVAAEALRYTGERIDDRTGAAPPDRAA</sequence>
<feature type="transmembrane region" description="Helical" evidence="8">
    <location>
        <begin position="282"/>
        <end position="299"/>
    </location>
</feature>
<keyword evidence="10" id="KW-1185">Reference proteome</keyword>
<dbReference type="PANTHER" id="PTHR21716:SF53">
    <property type="entry name" value="PERMEASE PERM-RELATED"/>
    <property type="match status" value="1"/>
</dbReference>
<comment type="subcellular location">
    <subcellularLocation>
        <location evidence="1">Cell membrane</location>
        <topology evidence="1">Multi-pass membrane protein</topology>
    </subcellularLocation>
</comment>
<keyword evidence="3" id="KW-0813">Transport</keyword>
<feature type="transmembrane region" description="Helical" evidence="8">
    <location>
        <begin position="155"/>
        <end position="184"/>
    </location>
</feature>
<feature type="transmembrane region" description="Helical" evidence="8">
    <location>
        <begin position="226"/>
        <end position="245"/>
    </location>
</feature>
<feature type="transmembrane region" description="Helical" evidence="8">
    <location>
        <begin position="21"/>
        <end position="44"/>
    </location>
</feature>
<evidence type="ECO:0000256" key="4">
    <source>
        <dbReference type="ARBA" id="ARBA00022475"/>
    </source>
</evidence>
<evidence type="ECO:0000256" key="7">
    <source>
        <dbReference type="ARBA" id="ARBA00023136"/>
    </source>
</evidence>
<protein>
    <submittedName>
        <fullName evidence="9">AI-2E family transporter</fullName>
    </submittedName>
</protein>
<dbReference type="RefSeq" id="WP_265382919.1">
    <property type="nucleotide sequence ID" value="NZ_CP110615.1"/>
</dbReference>
<feature type="transmembrane region" description="Helical" evidence="8">
    <location>
        <begin position="50"/>
        <end position="71"/>
    </location>
</feature>
<feature type="transmembrane region" description="Helical" evidence="8">
    <location>
        <begin position="78"/>
        <end position="101"/>
    </location>
</feature>
<name>A0ABY6NZV1_9NOCA</name>
<evidence type="ECO:0000313" key="10">
    <source>
        <dbReference type="Proteomes" id="UP001164965"/>
    </source>
</evidence>
<evidence type="ECO:0000256" key="8">
    <source>
        <dbReference type="SAM" id="Phobius"/>
    </source>
</evidence>
<keyword evidence="7 8" id="KW-0472">Membrane</keyword>
<keyword evidence="5 8" id="KW-0812">Transmembrane</keyword>
<evidence type="ECO:0000313" key="9">
    <source>
        <dbReference type="EMBL" id="UZJ24813.1"/>
    </source>
</evidence>
<reference evidence="9" key="1">
    <citation type="submission" date="2022-10" db="EMBL/GenBank/DDBJ databases">
        <title>Rhodococcus sp.75.</title>
        <authorList>
            <person name="Sun M."/>
        </authorList>
    </citation>
    <scope>NUCLEOTIDE SEQUENCE</scope>
    <source>
        <strain evidence="9">75</strain>
    </source>
</reference>